<dbReference type="Proteomes" id="UP000245910">
    <property type="component" value="Chromosome IIII"/>
</dbReference>
<protein>
    <submittedName>
        <fullName evidence="1">Uncharacterized protein</fullName>
    </submittedName>
</protein>
<proteinExistence type="predicted"/>
<keyword evidence="2" id="KW-1185">Reference proteome</keyword>
<evidence type="ECO:0000313" key="2">
    <source>
        <dbReference type="Proteomes" id="UP000245910"/>
    </source>
</evidence>
<dbReference type="AlphaFoldDB" id="A0A2L2T402"/>
<sequence length="110" mass="11656">MTDNIIDGLVNMFIRPEGAGESTEGATSASKVIDSIMIQGVYDAGDDTGGKAFGKFVGTEIAREAVFTAGTVVLQAFLANAIMKLQQNSQAQSARPSVIILEFRFARPTL</sequence>
<name>A0A2L2T402_9HYPO</name>
<dbReference type="EMBL" id="LN649232">
    <property type="protein sequence ID" value="CEI39989.1"/>
    <property type="molecule type" value="Genomic_DNA"/>
</dbReference>
<evidence type="ECO:0000313" key="1">
    <source>
        <dbReference type="EMBL" id="CEI39989.1"/>
    </source>
</evidence>
<reference evidence="2" key="1">
    <citation type="submission" date="2014-10" db="EMBL/GenBank/DDBJ databases">
        <authorList>
            <person name="King R."/>
        </authorList>
    </citation>
    <scope>NUCLEOTIDE SEQUENCE [LARGE SCALE GENOMIC DNA]</scope>
    <source>
        <strain evidence="2">A3/5</strain>
    </source>
</reference>
<accession>A0A2L2T402</accession>
<organism evidence="1 2">
    <name type="scientific">Fusarium venenatum</name>
    <dbReference type="NCBI Taxonomy" id="56646"/>
    <lineage>
        <taxon>Eukaryota</taxon>
        <taxon>Fungi</taxon>
        <taxon>Dikarya</taxon>
        <taxon>Ascomycota</taxon>
        <taxon>Pezizomycotina</taxon>
        <taxon>Sordariomycetes</taxon>
        <taxon>Hypocreomycetidae</taxon>
        <taxon>Hypocreales</taxon>
        <taxon>Nectriaceae</taxon>
        <taxon>Fusarium</taxon>
    </lineage>
</organism>